<dbReference type="SMART" id="SM00343">
    <property type="entry name" value="ZnF_C2HC"/>
    <property type="match status" value="2"/>
</dbReference>
<dbReference type="PANTHER" id="PTHR47482:SF5">
    <property type="entry name" value="FAR1 DOMAIN-CONTAINING PROTEIN"/>
    <property type="match status" value="1"/>
</dbReference>
<keyword evidence="4" id="KW-1185">Reference proteome</keyword>
<dbReference type="OrthoDB" id="692211at2759"/>
<name>A0A5J9THX0_9POAL</name>
<gene>
    <name evidence="3" type="ORF">EJB05_44438</name>
</gene>
<dbReference type="EMBL" id="RWGY01000039">
    <property type="protein sequence ID" value="TVU10884.1"/>
    <property type="molecule type" value="Genomic_DNA"/>
</dbReference>
<protein>
    <recommendedName>
        <fullName evidence="2">CCHC-type domain-containing protein</fullName>
    </recommendedName>
</protein>
<dbReference type="InterPro" id="IPR001878">
    <property type="entry name" value="Znf_CCHC"/>
</dbReference>
<feature type="domain" description="CCHC-type" evidence="2">
    <location>
        <begin position="309"/>
        <end position="325"/>
    </location>
</feature>
<dbReference type="Proteomes" id="UP000324897">
    <property type="component" value="Chromosome 3"/>
</dbReference>
<dbReference type="GO" id="GO:0003676">
    <property type="term" value="F:nucleic acid binding"/>
    <property type="evidence" value="ECO:0007669"/>
    <property type="project" value="InterPro"/>
</dbReference>
<dbReference type="InterPro" id="IPR036875">
    <property type="entry name" value="Znf_CCHC_sf"/>
</dbReference>
<dbReference type="AlphaFoldDB" id="A0A5J9THX0"/>
<sequence length="335" mass="35791">MAFMPDGISVPAAWNYGAVERALRQAGNRGERSIFEPAIGAVFDSPAEGYEFYNMFSWEQGFGVRYGRCRKNASGRRSRQDIVCACERWTREAKSDINDDVAAAIAQQRSRAVDESALRTLVYSAAMELVGLSSSSRQAFEVGLDFISRAKKSISSMTVVSACSNAPLAPVVVENSDGTITDGPSDLVTDLDGASAPPRVRSRGRPVQSRFKSPIESPGCRKRKRALPSSAPRAGAPPPTGGDGVAGEVPVRQSSRLSGRTVDVSSLCARAKKKGSVVVKCRVCGAADHYASGCPSNKVKDRVVPSARQCRVCGELGHYRTTCGRKSTYASQKSG</sequence>
<evidence type="ECO:0000313" key="4">
    <source>
        <dbReference type="Proteomes" id="UP000324897"/>
    </source>
</evidence>
<dbReference type="GO" id="GO:0008270">
    <property type="term" value="F:zinc ion binding"/>
    <property type="evidence" value="ECO:0007669"/>
    <property type="project" value="InterPro"/>
</dbReference>
<evidence type="ECO:0000256" key="1">
    <source>
        <dbReference type="SAM" id="MobiDB-lite"/>
    </source>
</evidence>
<dbReference type="PANTHER" id="PTHR47482">
    <property type="entry name" value="OS11G0632001 PROTEIN"/>
    <property type="match status" value="1"/>
</dbReference>
<accession>A0A5J9THX0</accession>
<evidence type="ECO:0000259" key="2">
    <source>
        <dbReference type="SMART" id="SM00343"/>
    </source>
</evidence>
<feature type="domain" description="CCHC-type" evidence="2">
    <location>
        <begin position="280"/>
        <end position="296"/>
    </location>
</feature>
<evidence type="ECO:0000313" key="3">
    <source>
        <dbReference type="EMBL" id="TVU10884.1"/>
    </source>
</evidence>
<dbReference type="Gene3D" id="4.10.60.10">
    <property type="entry name" value="Zinc finger, CCHC-type"/>
    <property type="match status" value="1"/>
</dbReference>
<feature type="region of interest" description="Disordered" evidence="1">
    <location>
        <begin position="177"/>
        <end position="257"/>
    </location>
</feature>
<dbReference type="SUPFAM" id="SSF57756">
    <property type="entry name" value="Retrovirus zinc finger-like domains"/>
    <property type="match status" value="1"/>
</dbReference>
<comment type="caution">
    <text evidence="3">The sequence shown here is derived from an EMBL/GenBank/DDBJ whole genome shotgun (WGS) entry which is preliminary data.</text>
</comment>
<reference evidence="3 4" key="1">
    <citation type="journal article" date="2019" name="Sci. Rep.">
        <title>A high-quality genome of Eragrostis curvula grass provides insights into Poaceae evolution and supports new strategies to enhance forage quality.</title>
        <authorList>
            <person name="Carballo J."/>
            <person name="Santos B.A.C.M."/>
            <person name="Zappacosta D."/>
            <person name="Garbus I."/>
            <person name="Selva J.P."/>
            <person name="Gallo C.A."/>
            <person name="Diaz A."/>
            <person name="Albertini E."/>
            <person name="Caccamo M."/>
            <person name="Echenique V."/>
        </authorList>
    </citation>
    <scope>NUCLEOTIDE SEQUENCE [LARGE SCALE GENOMIC DNA]</scope>
    <source>
        <strain evidence="4">cv. Victoria</strain>
        <tissue evidence="3">Leaf</tissue>
    </source>
</reference>
<organism evidence="3 4">
    <name type="scientific">Eragrostis curvula</name>
    <name type="common">weeping love grass</name>
    <dbReference type="NCBI Taxonomy" id="38414"/>
    <lineage>
        <taxon>Eukaryota</taxon>
        <taxon>Viridiplantae</taxon>
        <taxon>Streptophyta</taxon>
        <taxon>Embryophyta</taxon>
        <taxon>Tracheophyta</taxon>
        <taxon>Spermatophyta</taxon>
        <taxon>Magnoliopsida</taxon>
        <taxon>Liliopsida</taxon>
        <taxon>Poales</taxon>
        <taxon>Poaceae</taxon>
        <taxon>PACMAD clade</taxon>
        <taxon>Chloridoideae</taxon>
        <taxon>Eragrostideae</taxon>
        <taxon>Eragrostidinae</taxon>
        <taxon>Eragrostis</taxon>
    </lineage>
</organism>
<dbReference type="Gramene" id="TVU10884">
    <property type="protein sequence ID" value="TVU10884"/>
    <property type="gene ID" value="EJB05_44438"/>
</dbReference>
<proteinExistence type="predicted"/>